<name>A0ABY2Z8Q2_9GAMM</name>
<feature type="transmembrane region" description="Helical" evidence="1">
    <location>
        <begin position="187"/>
        <end position="209"/>
    </location>
</feature>
<comment type="caution">
    <text evidence="2">The sequence shown here is derived from an EMBL/GenBank/DDBJ whole genome shotgun (WGS) entry which is preliminary data.</text>
</comment>
<feature type="transmembrane region" description="Helical" evidence="1">
    <location>
        <begin position="244"/>
        <end position="266"/>
    </location>
</feature>
<dbReference type="EMBL" id="VHIZ01000051">
    <property type="protein sequence ID" value="TPV23627.1"/>
    <property type="molecule type" value="Genomic_DNA"/>
</dbReference>
<dbReference type="Proteomes" id="UP000316142">
    <property type="component" value="Unassembled WGS sequence"/>
</dbReference>
<keyword evidence="1" id="KW-1133">Transmembrane helix</keyword>
<sequence length="472" mass="51680">MHVHAEKVVKGLLATVHSELSGDPSNNQHNKSAGAMLAAISQLNHDARASSFDGPQGAGRACACYFISNESMLIGSTVQALGYEINSVRPEISGQLLACVDEVRQIYGTLGKVQSYRERTVELNRLRKTLVHYKLSKTASHPAEVMVFKMLCNIVSRTVRVLDMADSIKHQRIIRLKARRIPPYQDALVSGLMALRTMLVFAACSWLWIGSGSPPAVVMMMVLPPFFSIAFAHSPVPEAVVSKLAIGAFISIPVSAVVALSLLSAGSGSFEILLLVMGAPLYIGLMAVSWPPTAPYGIGFCLPFSIITQPGNSMAFSADATVTTGLALICGLGILYAVFSTLRTPDNRLTHRRLQCSFRKEMLNHLSKSKSQSDLLYKTGGMIIKLFTAKHSQAHFAGIRALKNITLMYKISSLIKDEQENIQCLWKKWQEKYLDLTSGEKKDTSEYLLVRSEVVNYLLSKNGAAKKTDVNQ</sequence>
<proteinExistence type="predicted"/>
<evidence type="ECO:0000313" key="3">
    <source>
        <dbReference type="Proteomes" id="UP000316142"/>
    </source>
</evidence>
<keyword evidence="1" id="KW-0472">Membrane</keyword>
<evidence type="ECO:0008006" key="4">
    <source>
        <dbReference type="Google" id="ProtNLM"/>
    </source>
</evidence>
<protein>
    <recommendedName>
        <fullName evidence="4">FUSC family protein</fullName>
    </recommendedName>
</protein>
<dbReference type="InterPro" id="IPR006726">
    <property type="entry name" value="PHBA_efflux_AaeB/fusaric-R"/>
</dbReference>
<reference evidence="2 3" key="1">
    <citation type="submission" date="2019-06" db="EMBL/GenBank/DDBJ databases">
        <title>Taxogenomics and systematics of the genus Pantoea.</title>
        <authorList>
            <person name="Tambong J.T."/>
        </authorList>
    </citation>
    <scope>NUCLEOTIDE SEQUENCE [LARGE SCALE GENOMIC DNA]</scope>
    <source>
        <strain evidence="2 3">LMG 2558</strain>
    </source>
</reference>
<feature type="non-terminal residue" evidence="2">
    <location>
        <position position="472"/>
    </location>
</feature>
<feature type="transmembrane region" description="Helical" evidence="1">
    <location>
        <begin position="272"/>
        <end position="290"/>
    </location>
</feature>
<organism evidence="2 3">
    <name type="scientific">Pantoea anthophila</name>
    <dbReference type="NCBI Taxonomy" id="470931"/>
    <lineage>
        <taxon>Bacteria</taxon>
        <taxon>Pseudomonadati</taxon>
        <taxon>Pseudomonadota</taxon>
        <taxon>Gammaproteobacteria</taxon>
        <taxon>Enterobacterales</taxon>
        <taxon>Erwiniaceae</taxon>
        <taxon>Pantoea</taxon>
    </lineage>
</organism>
<dbReference type="RefSeq" id="WP_258317042.1">
    <property type="nucleotide sequence ID" value="NZ_VHIZ01000051.1"/>
</dbReference>
<gene>
    <name evidence="2" type="ORF">FJW00_14800</name>
</gene>
<accession>A0ABY2Z8Q2</accession>
<keyword evidence="1" id="KW-0812">Transmembrane</keyword>
<dbReference type="Pfam" id="PF04632">
    <property type="entry name" value="FUSC"/>
    <property type="match status" value="1"/>
</dbReference>
<keyword evidence="3" id="KW-1185">Reference proteome</keyword>
<evidence type="ECO:0000313" key="2">
    <source>
        <dbReference type="EMBL" id="TPV23627.1"/>
    </source>
</evidence>
<evidence type="ECO:0000256" key="1">
    <source>
        <dbReference type="SAM" id="Phobius"/>
    </source>
</evidence>
<feature type="transmembrane region" description="Helical" evidence="1">
    <location>
        <begin position="322"/>
        <end position="342"/>
    </location>
</feature>